<proteinExistence type="predicted"/>
<name>A0A1A6BF10_MYCGO</name>
<feature type="transmembrane region" description="Helical" evidence="1">
    <location>
        <begin position="86"/>
        <end position="105"/>
    </location>
</feature>
<keyword evidence="1" id="KW-1133">Transmembrane helix</keyword>
<keyword evidence="1" id="KW-0472">Membrane</keyword>
<dbReference type="EMBL" id="MAEM01000328">
    <property type="protein sequence ID" value="OBS00910.1"/>
    <property type="molecule type" value="Genomic_DNA"/>
</dbReference>
<gene>
    <name evidence="2" type="ORF">A9W98_22570</name>
</gene>
<evidence type="ECO:0000313" key="2">
    <source>
        <dbReference type="EMBL" id="OBS00910.1"/>
    </source>
</evidence>
<evidence type="ECO:0000256" key="1">
    <source>
        <dbReference type="SAM" id="Phobius"/>
    </source>
</evidence>
<accession>A0A1A6BF10</accession>
<dbReference type="Proteomes" id="UP000093757">
    <property type="component" value="Unassembled WGS sequence"/>
</dbReference>
<protein>
    <submittedName>
        <fullName evidence="2">Uncharacterized protein</fullName>
    </submittedName>
</protein>
<sequence length="131" mass="13711">MGTGALYGGWSGVAHHRFGLRIALHAGLTQFMLSVATTLVLTVVLERIFRQPANPHHGFWLAPLVTTALATMWLVLGNALAGTPHIAIAIAPSVIVGAAGCFAYARTLLKDALRCATQAASDGRNSHQEGG</sequence>
<keyword evidence="1" id="KW-0812">Transmembrane</keyword>
<feature type="transmembrane region" description="Helical" evidence="1">
    <location>
        <begin position="57"/>
        <end position="80"/>
    </location>
</feature>
<feature type="transmembrane region" description="Helical" evidence="1">
    <location>
        <begin position="22"/>
        <end position="45"/>
    </location>
</feature>
<organism evidence="2 3">
    <name type="scientific">Mycobacterium gordonae</name>
    <dbReference type="NCBI Taxonomy" id="1778"/>
    <lineage>
        <taxon>Bacteria</taxon>
        <taxon>Bacillati</taxon>
        <taxon>Actinomycetota</taxon>
        <taxon>Actinomycetes</taxon>
        <taxon>Mycobacteriales</taxon>
        <taxon>Mycobacteriaceae</taxon>
        <taxon>Mycobacterium</taxon>
    </lineage>
</organism>
<comment type="caution">
    <text evidence="2">The sequence shown here is derived from an EMBL/GenBank/DDBJ whole genome shotgun (WGS) entry which is preliminary data.</text>
</comment>
<dbReference type="AlphaFoldDB" id="A0A1A6BF10"/>
<evidence type="ECO:0000313" key="3">
    <source>
        <dbReference type="Proteomes" id="UP000093757"/>
    </source>
</evidence>
<reference evidence="2 3" key="1">
    <citation type="submission" date="2016-06" db="EMBL/GenBank/DDBJ databases">
        <authorList>
            <person name="Kjaerup R.B."/>
            <person name="Dalgaard T.S."/>
            <person name="Juul-Madsen H.R."/>
        </authorList>
    </citation>
    <scope>NUCLEOTIDE SEQUENCE [LARGE SCALE GENOMIC DNA]</scope>
    <source>
        <strain evidence="2 3">1245752.6</strain>
    </source>
</reference>